<dbReference type="Gene3D" id="3.90.550.10">
    <property type="entry name" value="Spore Coat Polysaccharide Biosynthesis Protein SpsA, Chain A"/>
    <property type="match status" value="1"/>
</dbReference>
<dbReference type="SUPFAM" id="SSF53448">
    <property type="entry name" value="Nucleotide-diphospho-sugar transferases"/>
    <property type="match status" value="1"/>
</dbReference>
<sequence length="340" mass="38927">MYGKFVYLCGINDQLNAMPIVSYIIPVYNVGPYLRECVDSCLGQNGNHDYEIVLVDDGSTDDSGAICDEYASSHDNVKVVHQPNAGLPAARNKGLSVATGQWVLFVDSDDFVSPDQLSVCLGAVNKYGDVDMVQFAYEYVKHTGESMNKVKGAKCNNLYTDINLYGNDGNYKPVSVGYLINRRFLDSHDLRFDETLRATEDAHFTLRYLFYCKRIATVDDVLYYYRQRPGSIMNRSVNYRVPYHHLLVAELLMKFFHDHSSGGDYPRFFKKHTTQLVVSFLKKLYKFEGNDKRRAYADYAKFKQYAKNYPGSLVGGFNMGVAKLNISLYRRMRRFFHGKL</sequence>
<reference evidence="4 5" key="1">
    <citation type="submission" date="2019-02" db="EMBL/GenBank/DDBJ databases">
        <title>Isolation and identification of novel species under the genus Muribaculum.</title>
        <authorList>
            <person name="Miyake S."/>
            <person name="Ding Y."/>
            <person name="Low A."/>
            <person name="Soh M."/>
            <person name="Seedorf H."/>
        </authorList>
    </citation>
    <scope>NUCLEOTIDE SEQUENCE [LARGE SCALE GENOMIC DNA]</scope>
    <source>
        <strain evidence="4 5">TLL-A4</strain>
    </source>
</reference>
<protein>
    <submittedName>
        <fullName evidence="4">Glycosyltransferase</fullName>
    </submittedName>
</protein>
<keyword evidence="1" id="KW-0328">Glycosyltransferase</keyword>
<evidence type="ECO:0000256" key="2">
    <source>
        <dbReference type="ARBA" id="ARBA00022679"/>
    </source>
</evidence>
<organism evidence="4 5">
    <name type="scientific">Muribaculum gordoncarteri</name>
    <dbReference type="NCBI Taxonomy" id="2530390"/>
    <lineage>
        <taxon>Bacteria</taxon>
        <taxon>Pseudomonadati</taxon>
        <taxon>Bacteroidota</taxon>
        <taxon>Bacteroidia</taxon>
        <taxon>Bacteroidales</taxon>
        <taxon>Muribaculaceae</taxon>
        <taxon>Muribaculum</taxon>
    </lineage>
</organism>
<proteinExistence type="predicted"/>
<evidence type="ECO:0000256" key="1">
    <source>
        <dbReference type="ARBA" id="ARBA00022676"/>
    </source>
</evidence>
<gene>
    <name evidence="4" type="ORF">E7746_12820</name>
</gene>
<dbReference type="PANTHER" id="PTHR22916:SF51">
    <property type="entry name" value="GLYCOSYLTRANSFERASE EPSH-RELATED"/>
    <property type="match status" value="1"/>
</dbReference>
<accession>A0A4P7VQW2</accession>
<keyword evidence="2 4" id="KW-0808">Transferase</keyword>
<dbReference type="Proteomes" id="UP000297031">
    <property type="component" value="Chromosome"/>
</dbReference>
<dbReference type="GO" id="GO:0016758">
    <property type="term" value="F:hexosyltransferase activity"/>
    <property type="evidence" value="ECO:0007669"/>
    <property type="project" value="UniProtKB-ARBA"/>
</dbReference>
<dbReference type="CDD" id="cd00761">
    <property type="entry name" value="Glyco_tranf_GTA_type"/>
    <property type="match status" value="1"/>
</dbReference>
<evidence type="ECO:0000313" key="5">
    <source>
        <dbReference type="Proteomes" id="UP000297031"/>
    </source>
</evidence>
<dbReference type="AlphaFoldDB" id="A0A4P7VQW2"/>
<feature type="domain" description="Glycosyltransferase 2-like" evidence="3">
    <location>
        <begin position="22"/>
        <end position="147"/>
    </location>
</feature>
<name>A0A4P7VQW2_9BACT</name>
<dbReference type="KEGG" id="mgod:E7746_12820"/>
<dbReference type="Pfam" id="PF00535">
    <property type="entry name" value="Glycos_transf_2"/>
    <property type="match status" value="1"/>
</dbReference>
<dbReference type="EMBL" id="CP039393">
    <property type="protein sequence ID" value="QCD36699.1"/>
    <property type="molecule type" value="Genomic_DNA"/>
</dbReference>
<dbReference type="PANTHER" id="PTHR22916">
    <property type="entry name" value="GLYCOSYLTRANSFERASE"/>
    <property type="match status" value="1"/>
</dbReference>
<evidence type="ECO:0000313" key="4">
    <source>
        <dbReference type="EMBL" id="QCD36699.1"/>
    </source>
</evidence>
<dbReference type="InterPro" id="IPR029044">
    <property type="entry name" value="Nucleotide-diphossugar_trans"/>
</dbReference>
<dbReference type="OrthoDB" id="6307329at2"/>
<evidence type="ECO:0000259" key="3">
    <source>
        <dbReference type="Pfam" id="PF00535"/>
    </source>
</evidence>
<dbReference type="InterPro" id="IPR001173">
    <property type="entry name" value="Glyco_trans_2-like"/>
</dbReference>
<keyword evidence="5" id="KW-1185">Reference proteome</keyword>